<accession>A0A382PHY5</accession>
<keyword evidence="1" id="KW-0812">Transmembrane</keyword>
<reference evidence="2" key="1">
    <citation type="submission" date="2018-05" db="EMBL/GenBank/DDBJ databases">
        <authorList>
            <person name="Lanie J.A."/>
            <person name="Ng W.-L."/>
            <person name="Kazmierczak K.M."/>
            <person name="Andrzejewski T.M."/>
            <person name="Davidsen T.M."/>
            <person name="Wayne K.J."/>
            <person name="Tettelin H."/>
            <person name="Glass J.I."/>
            <person name="Rusch D."/>
            <person name="Podicherti R."/>
            <person name="Tsui H.-C.T."/>
            <person name="Winkler M.E."/>
        </authorList>
    </citation>
    <scope>NUCLEOTIDE SEQUENCE</scope>
</reference>
<proteinExistence type="predicted"/>
<organism evidence="2">
    <name type="scientific">marine metagenome</name>
    <dbReference type="NCBI Taxonomy" id="408172"/>
    <lineage>
        <taxon>unclassified sequences</taxon>
        <taxon>metagenomes</taxon>
        <taxon>ecological metagenomes</taxon>
    </lineage>
</organism>
<keyword evidence="1" id="KW-1133">Transmembrane helix</keyword>
<sequence>MKKNKFKNIIGLTLVEILIGVVVSMLMMGALYTS</sequence>
<protein>
    <recommendedName>
        <fullName evidence="3">Prepilin-type N-terminal cleavage/methylation domain-containing protein</fullName>
    </recommendedName>
</protein>
<feature type="transmembrane region" description="Helical" evidence="1">
    <location>
        <begin position="12"/>
        <end position="32"/>
    </location>
</feature>
<evidence type="ECO:0008006" key="3">
    <source>
        <dbReference type="Google" id="ProtNLM"/>
    </source>
</evidence>
<gene>
    <name evidence="2" type="ORF">METZ01_LOCUS325868</name>
</gene>
<name>A0A382PHY5_9ZZZZ</name>
<feature type="non-terminal residue" evidence="2">
    <location>
        <position position="34"/>
    </location>
</feature>
<keyword evidence="1" id="KW-0472">Membrane</keyword>
<dbReference type="EMBL" id="UINC01107551">
    <property type="protein sequence ID" value="SVC73014.1"/>
    <property type="molecule type" value="Genomic_DNA"/>
</dbReference>
<evidence type="ECO:0000313" key="2">
    <source>
        <dbReference type="EMBL" id="SVC73014.1"/>
    </source>
</evidence>
<evidence type="ECO:0000256" key="1">
    <source>
        <dbReference type="SAM" id="Phobius"/>
    </source>
</evidence>
<dbReference type="AlphaFoldDB" id="A0A382PHY5"/>